<evidence type="ECO:0000256" key="1">
    <source>
        <dbReference type="SAM" id="MobiDB-lite"/>
    </source>
</evidence>
<evidence type="ECO:0000313" key="4">
    <source>
        <dbReference type="Proteomes" id="UP001221757"/>
    </source>
</evidence>
<evidence type="ECO:0008006" key="5">
    <source>
        <dbReference type="Google" id="ProtNLM"/>
    </source>
</evidence>
<evidence type="ECO:0000313" key="3">
    <source>
        <dbReference type="EMBL" id="KAJ7706835.1"/>
    </source>
</evidence>
<sequence>MHRGGHLVLILPELCPLVSRVAAAPRRANSFCAQELLSRFFAESLRESSTRGCTKIQGLANPLLGPTWRHSALRCQYAPAITSLSDHLIILDGSSCESTTPGVESKRTPPSTALGSTRREANRAKT</sequence>
<gene>
    <name evidence="3" type="ORF">B0H17DRAFT_1034598</name>
</gene>
<evidence type="ECO:0000256" key="2">
    <source>
        <dbReference type="SAM" id="SignalP"/>
    </source>
</evidence>
<organism evidence="3 4">
    <name type="scientific">Mycena rosella</name>
    <name type="common">Pink bonnet</name>
    <name type="synonym">Agaricus rosellus</name>
    <dbReference type="NCBI Taxonomy" id="1033263"/>
    <lineage>
        <taxon>Eukaryota</taxon>
        <taxon>Fungi</taxon>
        <taxon>Dikarya</taxon>
        <taxon>Basidiomycota</taxon>
        <taxon>Agaricomycotina</taxon>
        <taxon>Agaricomycetes</taxon>
        <taxon>Agaricomycetidae</taxon>
        <taxon>Agaricales</taxon>
        <taxon>Marasmiineae</taxon>
        <taxon>Mycenaceae</taxon>
        <taxon>Mycena</taxon>
    </lineage>
</organism>
<name>A0AAD7GWQ8_MYCRO</name>
<proteinExistence type="predicted"/>
<feature type="region of interest" description="Disordered" evidence="1">
    <location>
        <begin position="96"/>
        <end position="126"/>
    </location>
</feature>
<accession>A0AAD7GWQ8</accession>
<feature type="compositionally biased region" description="Polar residues" evidence="1">
    <location>
        <begin position="96"/>
        <end position="115"/>
    </location>
</feature>
<dbReference type="Proteomes" id="UP001221757">
    <property type="component" value="Unassembled WGS sequence"/>
</dbReference>
<feature type="compositionally biased region" description="Basic and acidic residues" evidence="1">
    <location>
        <begin position="117"/>
        <end position="126"/>
    </location>
</feature>
<protein>
    <recommendedName>
        <fullName evidence="5">Secreted protein</fullName>
    </recommendedName>
</protein>
<reference evidence="3" key="1">
    <citation type="submission" date="2023-03" db="EMBL/GenBank/DDBJ databases">
        <title>Massive genome expansion in bonnet fungi (Mycena s.s.) driven by repeated elements and novel gene families across ecological guilds.</title>
        <authorList>
            <consortium name="Lawrence Berkeley National Laboratory"/>
            <person name="Harder C.B."/>
            <person name="Miyauchi S."/>
            <person name="Viragh M."/>
            <person name="Kuo A."/>
            <person name="Thoen E."/>
            <person name="Andreopoulos B."/>
            <person name="Lu D."/>
            <person name="Skrede I."/>
            <person name="Drula E."/>
            <person name="Henrissat B."/>
            <person name="Morin E."/>
            <person name="Kohler A."/>
            <person name="Barry K."/>
            <person name="LaButti K."/>
            <person name="Morin E."/>
            <person name="Salamov A."/>
            <person name="Lipzen A."/>
            <person name="Mereny Z."/>
            <person name="Hegedus B."/>
            <person name="Baldrian P."/>
            <person name="Stursova M."/>
            <person name="Weitz H."/>
            <person name="Taylor A."/>
            <person name="Grigoriev I.V."/>
            <person name="Nagy L.G."/>
            <person name="Martin F."/>
            <person name="Kauserud H."/>
        </authorList>
    </citation>
    <scope>NUCLEOTIDE SEQUENCE</scope>
    <source>
        <strain evidence="3">CBHHK067</strain>
    </source>
</reference>
<dbReference type="AlphaFoldDB" id="A0AAD7GWQ8"/>
<comment type="caution">
    <text evidence="3">The sequence shown here is derived from an EMBL/GenBank/DDBJ whole genome shotgun (WGS) entry which is preliminary data.</text>
</comment>
<keyword evidence="2" id="KW-0732">Signal</keyword>
<dbReference type="EMBL" id="JARKIE010000006">
    <property type="protein sequence ID" value="KAJ7706835.1"/>
    <property type="molecule type" value="Genomic_DNA"/>
</dbReference>
<feature type="signal peptide" evidence="2">
    <location>
        <begin position="1"/>
        <end position="23"/>
    </location>
</feature>
<feature type="chain" id="PRO_5042266731" description="Secreted protein" evidence="2">
    <location>
        <begin position="24"/>
        <end position="126"/>
    </location>
</feature>
<keyword evidence="4" id="KW-1185">Reference proteome</keyword>